<keyword evidence="3" id="KW-1185">Reference proteome</keyword>
<feature type="signal peptide" evidence="1">
    <location>
        <begin position="1"/>
        <end position="23"/>
    </location>
</feature>
<dbReference type="Proteomes" id="UP001620645">
    <property type="component" value="Unassembled WGS sequence"/>
</dbReference>
<keyword evidence="1" id="KW-0732">Signal</keyword>
<evidence type="ECO:0000256" key="1">
    <source>
        <dbReference type="SAM" id="SignalP"/>
    </source>
</evidence>
<reference evidence="2 3" key="1">
    <citation type="submission" date="2024-10" db="EMBL/GenBank/DDBJ databases">
        <authorList>
            <person name="Kim D."/>
        </authorList>
    </citation>
    <scope>NUCLEOTIDE SEQUENCE [LARGE SCALE GENOMIC DNA]</scope>
    <source>
        <strain evidence="2">Taebaek</strain>
    </source>
</reference>
<accession>A0ABD2IJX6</accession>
<dbReference type="AlphaFoldDB" id="A0ABD2IJX6"/>
<evidence type="ECO:0000313" key="3">
    <source>
        <dbReference type="Proteomes" id="UP001620645"/>
    </source>
</evidence>
<gene>
    <name evidence="2" type="ORF">niasHS_012688</name>
</gene>
<dbReference type="EMBL" id="JBICCN010000334">
    <property type="protein sequence ID" value="KAL3076493.1"/>
    <property type="molecule type" value="Genomic_DNA"/>
</dbReference>
<protein>
    <submittedName>
        <fullName evidence="2">Uncharacterized protein</fullName>
    </submittedName>
</protein>
<comment type="caution">
    <text evidence="2">The sequence shown here is derived from an EMBL/GenBank/DDBJ whole genome shotgun (WGS) entry which is preliminary data.</text>
</comment>
<proteinExistence type="predicted"/>
<sequence>MSLFRRLAIFIVLLAFFPLFCGALKCVKGLIGLQKGYDDKFHHTECANPNHKRCYKIKCSAATNENFLRMDCYPDETNCESYTKSVNEQIGHMASSKWTCSCKFGGLLKDNPYPLPASVCKHAFTANKTTFRIKPELVELIKKWGITKEKPDIKCHGDAMVGCQTYRCMDEYENEEFVINGCAEKGQKKCSHGQFDKFCRRKSKKLLPKCYSCNDLDTVCNENSTELITNTYIDCKLSMDYSWLYTPSAELKKWLTKRNMEKNLRTCAMGNYKCQAFTCTDKATDYPLFVFKDCAEPNGKCKTNVLKKFCPPSFEPKCYGCDGSKCNKRMPIPDKFTPLQYFAWDNCAPAAANCKPGAAKFSRRFAIGQECEKVYNKKVWNSMGEDKGKSIYDEYENSDKDNANGQVFLADFIRALIEDEKTEEGNEEEDE</sequence>
<name>A0ABD2IJX6_HETSC</name>
<feature type="chain" id="PRO_5044805939" evidence="1">
    <location>
        <begin position="24"/>
        <end position="431"/>
    </location>
</feature>
<evidence type="ECO:0000313" key="2">
    <source>
        <dbReference type="EMBL" id="KAL3076493.1"/>
    </source>
</evidence>
<organism evidence="2 3">
    <name type="scientific">Heterodera schachtii</name>
    <name type="common">Sugarbeet cyst nematode worm</name>
    <name type="synonym">Tylenchus schachtii</name>
    <dbReference type="NCBI Taxonomy" id="97005"/>
    <lineage>
        <taxon>Eukaryota</taxon>
        <taxon>Metazoa</taxon>
        <taxon>Ecdysozoa</taxon>
        <taxon>Nematoda</taxon>
        <taxon>Chromadorea</taxon>
        <taxon>Rhabditida</taxon>
        <taxon>Tylenchina</taxon>
        <taxon>Tylenchomorpha</taxon>
        <taxon>Tylenchoidea</taxon>
        <taxon>Heteroderidae</taxon>
        <taxon>Heteroderinae</taxon>
        <taxon>Heterodera</taxon>
    </lineage>
</organism>